<sequence>MPQLLRRLMRATALAATLLPAFVIAQSDVPYRSVDPFIGTQGNGHTFPGAVVPFGMVQLSPDTQTRYFKESYPWAAGYQYNDPTILGFSHTHFSGSGHSDLGDVLVTPISGDVRLEPGDMQQPRSGYRSRFSHDTERAEPGYYAVTLSDYDVRAELTATTRVGLHRYTFPAGQPAHVLVDLRSSIYDYPGKVLWSRIRVRPDGTVTGFRETRGWARGRQLYFAMRFSAPSSAHAFHNRETKPEYDPNFVPWFSRTDIDYREGRGLVAVFDFAGLESSQLLVKVALSPVSEENALRNLDAEVPNWDFDAKRAAAADAWRGALGVADIEAPEPMRKMLYTALYHSLMAPSVFMDVDGSYRGPDLGVHRADGFTFRSTFSLWDTYRALHPLLTLVRPQADNDEFVRSLLASYRTSPDGLLPVWQYHGQETWTMIGYHAVPVIADAYLKGIRGFPADEALEAMVASASKERYAGLGDYIRTGWVPSDKEREGASKTLEYAYDDWTIARMAESLGRKDIAQQFDRRAGYWRNVFDRKTGFVRARKSDGGFREPFDPAVAGYGGDYTEGNAWQYTWYVPHDTAGLIELMGGNRRFIAKLDELFDAKVDAKSFEHVEDISGLIGYYAHGNEPSHHVAYLYAYAGEPWRTQERLKQIVETQYHASPEGLSGNDDLGQMSAWLFFTAMGFYPVTPGSGEYVIGRPFVDRMALNLPNGRRFTIVTEGLSDANRYIGSVSLNGEPLPRVFLRHEEIMQGGELRFVMQARPNKQWATKASARPYSVRRSG</sequence>
<comment type="caution">
    <text evidence="4">The sequence shown here is derived from an EMBL/GenBank/DDBJ whole genome shotgun (WGS) entry which is preliminary data.</text>
</comment>
<feature type="domain" description="Glycosyl hydrolase family 92" evidence="2">
    <location>
        <begin position="292"/>
        <end position="756"/>
    </location>
</feature>
<dbReference type="PANTHER" id="PTHR12143:SF39">
    <property type="entry name" value="SECRETED PROTEIN"/>
    <property type="match status" value="1"/>
</dbReference>
<gene>
    <name evidence="4" type="ORF">HNQ60_001371</name>
</gene>
<dbReference type="SUPFAM" id="SSF48208">
    <property type="entry name" value="Six-hairpin glycosidases"/>
    <property type="match status" value="1"/>
</dbReference>
<name>A0A841HIF4_9GAMM</name>
<dbReference type="InterPro" id="IPR014718">
    <property type="entry name" value="GH-type_carb-bd"/>
</dbReference>
<feature type="chain" id="PRO_5032772522" evidence="1">
    <location>
        <begin position="26"/>
        <end position="778"/>
    </location>
</feature>
<dbReference type="InterPro" id="IPR012939">
    <property type="entry name" value="Glyco_hydro_92"/>
</dbReference>
<dbReference type="InterPro" id="IPR041371">
    <property type="entry name" value="GH92_N"/>
</dbReference>
<proteinExistence type="predicted"/>
<dbReference type="Proteomes" id="UP000588068">
    <property type="component" value="Unassembled WGS sequence"/>
</dbReference>
<dbReference type="GO" id="GO:0006516">
    <property type="term" value="P:glycoprotein catabolic process"/>
    <property type="evidence" value="ECO:0007669"/>
    <property type="project" value="TreeGrafter"/>
</dbReference>
<feature type="domain" description="Glycosyl hydrolase family 92 N-terminal" evidence="3">
    <location>
        <begin position="34"/>
        <end position="286"/>
    </location>
</feature>
<accession>A0A841HIF4</accession>
<evidence type="ECO:0000313" key="5">
    <source>
        <dbReference type="Proteomes" id="UP000588068"/>
    </source>
</evidence>
<dbReference type="AlphaFoldDB" id="A0A841HIF4"/>
<dbReference type="InterPro" id="IPR005887">
    <property type="entry name" value="GH92_a_mannosidase_put"/>
</dbReference>
<dbReference type="GO" id="GO:0005975">
    <property type="term" value="P:carbohydrate metabolic process"/>
    <property type="evidence" value="ECO:0007669"/>
    <property type="project" value="InterPro"/>
</dbReference>
<protein>
    <submittedName>
        <fullName evidence="4">Putative alpha-1,2-mannosidase</fullName>
    </submittedName>
</protein>
<dbReference type="Pfam" id="PF17678">
    <property type="entry name" value="Glyco_hydro_92N"/>
    <property type="match status" value="1"/>
</dbReference>
<dbReference type="InterPro" id="IPR008928">
    <property type="entry name" value="6-hairpin_glycosidase_sf"/>
</dbReference>
<dbReference type="Gene3D" id="1.20.1050.60">
    <property type="entry name" value="alpha-1,2-mannosidase"/>
    <property type="match status" value="1"/>
</dbReference>
<keyword evidence="1" id="KW-0732">Signal</keyword>
<feature type="signal peptide" evidence="1">
    <location>
        <begin position="1"/>
        <end position="25"/>
    </location>
</feature>
<dbReference type="EMBL" id="JACHHZ010000002">
    <property type="protein sequence ID" value="MBB6092493.1"/>
    <property type="molecule type" value="Genomic_DNA"/>
</dbReference>
<dbReference type="InterPro" id="IPR050883">
    <property type="entry name" value="PNGase"/>
</dbReference>
<dbReference type="PANTHER" id="PTHR12143">
    <property type="entry name" value="PEPTIDE N-GLYCANASE PNGASE -RELATED"/>
    <property type="match status" value="1"/>
</dbReference>
<dbReference type="GO" id="GO:0005829">
    <property type="term" value="C:cytosol"/>
    <property type="evidence" value="ECO:0007669"/>
    <property type="project" value="TreeGrafter"/>
</dbReference>
<dbReference type="Gene3D" id="1.20.1610.10">
    <property type="entry name" value="alpha-1,2-mannosidases domains"/>
    <property type="match status" value="1"/>
</dbReference>
<evidence type="ECO:0000313" key="4">
    <source>
        <dbReference type="EMBL" id="MBB6092493.1"/>
    </source>
</evidence>
<dbReference type="Gene3D" id="3.30.2080.10">
    <property type="entry name" value="GH92 mannosidase domain"/>
    <property type="match status" value="1"/>
</dbReference>
<evidence type="ECO:0000259" key="2">
    <source>
        <dbReference type="Pfam" id="PF07971"/>
    </source>
</evidence>
<dbReference type="FunFam" id="3.30.2080.10:FF:000001">
    <property type="entry name" value="Alpha-1,2-mannosidase subfamily"/>
    <property type="match status" value="1"/>
</dbReference>
<dbReference type="GO" id="GO:0000224">
    <property type="term" value="F:peptide-N4-(N-acetyl-beta-glucosaminyl)asparagine amidase activity"/>
    <property type="evidence" value="ECO:0007669"/>
    <property type="project" value="TreeGrafter"/>
</dbReference>
<dbReference type="RefSeq" id="WP_184330289.1">
    <property type="nucleotide sequence ID" value="NZ_JACHHZ010000002.1"/>
</dbReference>
<organism evidence="4 5">
    <name type="scientific">Povalibacter uvarum</name>
    <dbReference type="NCBI Taxonomy" id="732238"/>
    <lineage>
        <taxon>Bacteria</taxon>
        <taxon>Pseudomonadati</taxon>
        <taxon>Pseudomonadota</taxon>
        <taxon>Gammaproteobacteria</taxon>
        <taxon>Steroidobacterales</taxon>
        <taxon>Steroidobacteraceae</taxon>
        <taxon>Povalibacter</taxon>
    </lineage>
</organism>
<dbReference type="FunFam" id="1.20.1610.10:FF:000001">
    <property type="entry name" value="Putative alpha-1,2-mannosidase"/>
    <property type="match status" value="1"/>
</dbReference>
<reference evidence="4 5" key="1">
    <citation type="submission" date="2020-08" db="EMBL/GenBank/DDBJ databases">
        <title>Genomic Encyclopedia of Type Strains, Phase IV (KMG-IV): sequencing the most valuable type-strain genomes for metagenomic binning, comparative biology and taxonomic classification.</title>
        <authorList>
            <person name="Goeker M."/>
        </authorList>
    </citation>
    <scope>NUCLEOTIDE SEQUENCE [LARGE SCALE GENOMIC DNA]</scope>
    <source>
        <strain evidence="4 5">DSM 26723</strain>
    </source>
</reference>
<evidence type="ECO:0000259" key="3">
    <source>
        <dbReference type="Pfam" id="PF17678"/>
    </source>
</evidence>
<dbReference type="NCBIfam" id="TIGR01180">
    <property type="entry name" value="aman2_put"/>
    <property type="match status" value="1"/>
</dbReference>
<keyword evidence="5" id="KW-1185">Reference proteome</keyword>
<dbReference type="GO" id="GO:0030246">
    <property type="term" value="F:carbohydrate binding"/>
    <property type="evidence" value="ECO:0007669"/>
    <property type="project" value="InterPro"/>
</dbReference>
<dbReference type="Pfam" id="PF07971">
    <property type="entry name" value="Glyco_hydro_92"/>
    <property type="match status" value="1"/>
</dbReference>
<evidence type="ECO:0000256" key="1">
    <source>
        <dbReference type="SAM" id="SignalP"/>
    </source>
</evidence>
<dbReference type="FunFam" id="1.20.1050.60:FF:000001">
    <property type="entry name" value="Putative alpha-1,2-mannosidase"/>
    <property type="match status" value="1"/>
</dbReference>
<dbReference type="Gene3D" id="2.70.98.10">
    <property type="match status" value="1"/>
</dbReference>